<dbReference type="OrthoDB" id="3232711at2759"/>
<sequence>MTSDDWLNRGRKKKRKTTHGGTDDQPSGPSEGKRKPSWIWMSADTNKQGDGAVSLTGMSDALRIEFLQARGRSRRYNEEVRYAVEEKCRVAVSLEKTALLWDVREGAAARGSDPIQRQERSGRTPAFRPFTSSSTKGAMSDDEELDNGESDLVLIPATAADASDNDEDLGLDNDSDSDDE</sequence>
<keyword evidence="3" id="KW-1185">Reference proteome</keyword>
<feature type="region of interest" description="Disordered" evidence="1">
    <location>
        <begin position="105"/>
        <end position="180"/>
    </location>
</feature>
<evidence type="ECO:0000256" key="1">
    <source>
        <dbReference type="SAM" id="MobiDB-lite"/>
    </source>
</evidence>
<comment type="caution">
    <text evidence="2">The sequence shown here is derived from an EMBL/GenBank/DDBJ whole genome shotgun (WGS) entry which is preliminary data.</text>
</comment>
<protein>
    <submittedName>
        <fullName evidence="2">Uncharacterized protein</fullName>
    </submittedName>
</protein>
<feature type="compositionally biased region" description="Basic residues" evidence="1">
    <location>
        <begin position="9"/>
        <end position="18"/>
    </location>
</feature>
<dbReference type="EMBL" id="BPQB01000153">
    <property type="protein sequence ID" value="GJF00429.1"/>
    <property type="molecule type" value="Genomic_DNA"/>
</dbReference>
<feature type="compositionally biased region" description="Acidic residues" evidence="1">
    <location>
        <begin position="163"/>
        <end position="180"/>
    </location>
</feature>
<organism evidence="2 3">
    <name type="scientific">Phanerochaete sordida</name>
    <dbReference type="NCBI Taxonomy" id="48140"/>
    <lineage>
        <taxon>Eukaryota</taxon>
        <taxon>Fungi</taxon>
        <taxon>Dikarya</taxon>
        <taxon>Basidiomycota</taxon>
        <taxon>Agaricomycotina</taxon>
        <taxon>Agaricomycetes</taxon>
        <taxon>Polyporales</taxon>
        <taxon>Phanerochaetaceae</taxon>
        <taxon>Phanerochaete</taxon>
    </lineage>
</organism>
<dbReference type="AlphaFoldDB" id="A0A9P3GRC8"/>
<feature type="region of interest" description="Disordered" evidence="1">
    <location>
        <begin position="1"/>
        <end position="38"/>
    </location>
</feature>
<feature type="compositionally biased region" description="Acidic residues" evidence="1">
    <location>
        <begin position="140"/>
        <end position="149"/>
    </location>
</feature>
<evidence type="ECO:0000313" key="2">
    <source>
        <dbReference type="EMBL" id="GJF00429.1"/>
    </source>
</evidence>
<name>A0A9P3GRC8_9APHY</name>
<dbReference type="Proteomes" id="UP000703269">
    <property type="component" value="Unassembled WGS sequence"/>
</dbReference>
<evidence type="ECO:0000313" key="3">
    <source>
        <dbReference type="Proteomes" id="UP000703269"/>
    </source>
</evidence>
<proteinExistence type="predicted"/>
<accession>A0A9P3GRC8</accession>
<reference evidence="2 3" key="1">
    <citation type="submission" date="2021-08" db="EMBL/GenBank/DDBJ databases">
        <title>Draft Genome Sequence of Phanerochaete sordida strain YK-624.</title>
        <authorList>
            <person name="Mori T."/>
            <person name="Dohra H."/>
            <person name="Suzuki T."/>
            <person name="Kawagishi H."/>
            <person name="Hirai H."/>
        </authorList>
    </citation>
    <scope>NUCLEOTIDE SEQUENCE [LARGE SCALE GENOMIC DNA]</scope>
    <source>
        <strain evidence="2 3">YK-624</strain>
    </source>
</reference>
<gene>
    <name evidence="2" type="ORF">PsYK624_167170</name>
</gene>